<reference evidence="1 2" key="1">
    <citation type="submission" date="2022-01" db="EMBL/GenBank/DDBJ databases">
        <title>Whole genome-based taxonomy of the Shewanellaceae.</title>
        <authorList>
            <person name="Martin-Rodriguez A.J."/>
        </authorList>
    </citation>
    <scope>NUCLEOTIDE SEQUENCE [LARGE SCALE GENOMIC DNA]</scope>
    <source>
        <strain evidence="1 2">DSM 24955</strain>
    </source>
</reference>
<dbReference type="Pfam" id="PF14352">
    <property type="entry name" value="DUF4402"/>
    <property type="match status" value="1"/>
</dbReference>
<proteinExistence type="predicted"/>
<dbReference type="InterPro" id="IPR025514">
    <property type="entry name" value="DUF4402"/>
</dbReference>
<comment type="caution">
    <text evidence="1">The sequence shown here is derived from an EMBL/GenBank/DDBJ whole genome shotgun (WGS) entry which is preliminary data.</text>
</comment>
<dbReference type="EMBL" id="JAKIKU010000001">
    <property type="protein sequence ID" value="MCL1043915.1"/>
    <property type="molecule type" value="Genomic_DNA"/>
</dbReference>
<evidence type="ECO:0000313" key="2">
    <source>
        <dbReference type="Proteomes" id="UP001202134"/>
    </source>
</evidence>
<sequence>MSLFMLATAIAQANFTLIAPVAIEQTQELNLGNITNQMSVYCQLDQHQRQGNGCIASDNQLGQFMLTGNEQSNVEVIVYANSGDDILFTPILPNGSQQQTFQLTQQSTMFEVGGKVDVLNEQASGHQTLSYTVEVNYQ</sequence>
<protein>
    <submittedName>
        <fullName evidence="1">DUF4402 domain-containing protein</fullName>
    </submittedName>
</protein>
<evidence type="ECO:0000313" key="1">
    <source>
        <dbReference type="EMBL" id="MCL1043915.1"/>
    </source>
</evidence>
<dbReference type="RefSeq" id="WP_248954471.1">
    <property type="nucleotide sequence ID" value="NZ_JAKIKU010000001.1"/>
</dbReference>
<accession>A0ABT0KJ98</accession>
<dbReference type="Proteomes" id="UP001202134">
    <property type="component" value="Unassembled WGS sequence"/>
</dbReference>
<keyword evidence="2" id="KW-1185">Reference proteome</keyword>
<organism evidence="1 2">
    <name type="scientific">Shewanella electrodiphila</name>
    <dbReference type="NCBI Taxonomy" id="934143"/>
    <lineage>
        <taxon>Bacteria</taxon>
        <taxon>Pseudomonadati</taxon>
        <taxon>Pseudomonadota</taxon>
        <taxon>Gammaproteobacteria</taxon>
        <taxon>Alteromonadales</taxon>
        <taxon>Shewanellaceae</taxon>
        <taxon>Shewanella</taxon>
    </lineage>
</organism>
<name>A0ABT0KJ98_9GAMM</name>
<gene>
    <name evidence="1" type="ORF">L2737_01025</name>
</gene>